<evidence type="ECO:0000256" key="7">
    <source>
        <dbReference type="ARBA" id="ARBA00022833"/>
    </source>
</evidence>
<dbReference type="GO" id="GO:0005737">
    <property type="term" value="C:cytoplasm"/>
    <property type="evidence" value="ECO:0007669"/>
    <property type="project" value="UniProtKB-SubCell"/>
</dbReference>
<dbReference type="PROSITE" id="PS00954">
    <property type="entry name" value="IGP_DEHYDRATASE_1"/>
    <property type="match status" value="1"/>
</dbReference>
<evidence type="ECO:0000256" key="12">
    <source>
        <dbReference type="HAMAP-Rule" id="MF_00076"/>
    </source>
</evidence>
<dbReference type="GO" id="GO:0000105">
    <property type="term" value="P:L-histidine biosynthetic process"/>
    <property type="evidence" value="ECO:0007669"/>
    <property type="project" value="UniProtKB-UniRule"/>
</dbReference>
<keyword evidence="10 12" id="KW-0456">Lyase</keyword>
<keyword evidence="8" id="KW-0460">Magnesium</keyword>
<dbReference type="InterPro" id="IPR020565">
    <property type="entry name" value="ImidazoleglycerP_deHydtase_CS"/>
</dbReference>
<comment type="pathway">
    <text evidence="1 12">Amino-acid biosynthesis; L-histidine biosynthesis; L-histidine from 5-phospho-alpha-D-ribose 1-diphosphate: step 6/9.</text>
</comment>
<evidence type="ECO:0000256" key="11">
    <source>
        <dbReference type="ARBA" id="ARBA00023268"/>
    </source>
</evidence>
<keyword evidence="4 12" id="KW-0028">Amino-acid biosynthesis</keyword>
<organism evidence="13 14">
    <name type="scientific">Buchnera aphidicola</name>
    <name type="common">Cinara cf. splendens/pseudotsugae 3390</name>
    <dbReference type="NCBI Taxonomy" id="2518980"/>
    <lineage>
        <taxon>Bacteria</taxon>
        <taxon>Pseudomonadati</taxon>
        <taxon>Pseudomonadota</taxon>
        <taxon>Gammaproteobacteria</taxon>
        <taxon>Enterobacterales</taxon>
        <taxon>Erwiniaceae</taxon>
        <taxon>Buchnera</taxon>
    </lineage>
</organism>
<dbReference type="NCBIfam" id="TIGR01261">
    <property type="entry name" value="hisB_Nterm"/>
    <property type="match status" value="1"/>
</dbReference>
<sequence>MKKKFLFIDRDGTLIHEPKKTLQIDSFSKFVLEKDVIISLLQLIKLGYKLVLITNQDGLGSVSFPLNKFSKIHNLMLSIFSSQKIFFDSILICPHFFRDKCNCRKPNTALVKHWINDNKFDKKNSYVIGDRDTDIQLANNMGIKSFLYSANFFSWQNIVACLQRPNRFSEISRNTLETKIFIKISLDTPIDNYINTGIHFLNHMLDQFRIHSGIYMYIDVIGDLWIDDHHTIEDIGITLGSALRHALGNKVGISRYGFTLPMDESICSCAIDISGRSFLEFYAVFNNKYIGDLSACMIEHFFYSISQSMKITIHLHACGKNDHHCAESLFKAFGRTLKQAIYLDGFSLPTSKGVL</sequence>
<keyword evidence="6 13" id="KW-0378">Hydrolase</keyword>
<dbReference type="Proteomes" id="UP000294466">
    <property type="component" value="Chromosome"/>
</dbReference>
<dbReference type="InterPro" id="IPR023214">
    <property type="entry name" value="HAD_sf"/>
</dbReference>
<dbReference type="GO" id="GO:0004424">
    <property type="term" value="F:imidazoleglycerol-phosphate dehydratase activity"/>
    <property type="evidence" value="ECO:0007669"/>
    <property type="project" value="UniProtKB-UniRule"/>
</dbReference>
<dbReference type="PROSITE" id="PS00955">
    <property type="entry name" value="IGP_DEHYDRATASE_2"/>
    <property type="match status" value="1"/>
</dbReference>
<keyword evidence="9 12" id="KW-0368">Histidine biosynthesis</keyword>
<dbReference type="AlphaFoldDB" id="A0A451CWP4"/>
<keyword evidence="7" id="KW-0862">Zinc</keyword>
<dbReference type="FunFam" id="3.30.230.40:FF:000003">
    <property type="entry name" value="Imidazoleglycerol-phosphate dehydratase HisB"/>
    <property type="match status" value="1"/>
</dbReference>
<dbReference type="PANTHER" id="PTHR23133">
    <property type="entry name" value="IMIDAZOLEGLYCEROL-PHOSPHATE DEHYDRATASE HIS7"/>
    <property type="match status" value="1"/>
</dbReference>
<dbReference type="InterPro" id="IPR000807">
    <property type="entry name" value="ImidazoleglycerolP_deHydtase"/>
</dbReference>
<dbReference type="Pfam" id="PF13242">
    <property type="entry name" value="Hydrolase_like"/>
    <property type="match status" value="1"/>
</dbReference>
<evidence type="ECO:0000313" key="14">
    <source>
        <dbReference type="Proteomes" id="UP000294466"/>
    </source>
</evidence>
<protein>
    <recommendedName>
        <fullName evidence="2 12">Imidazoleglycerol-phosphate dehydratase</fullName>
        <shortName evidence="12">IGPD</shortName>
        <ecNumber evidence="12">4.2.1.19</ecNumber>
    </recommendedName>
</protein>
<proteinExistence type="inferred from homology"/>
<evidence type="ECO:0000256" key="2">
    <source>
        <dbReference type="ARBA" id="ARBA00016664"/>
    </source>
</evidence>
<comment type="similarity">
    <text evidence="12">Belongs to the imidazoleglycerol-phosphate dehydratase family.</text>
</comment>
<dbReference type="NCBIfam" id="NF003937">
    <property type="entry name" value="PRK05446.1"/>
    <property type="match status" value="1"/>
</dbReference>
<dbReference type="SUPFAM" id="SSF56784">
    <property type="entry name" value="HAD-like"/>
    <property type="match status" value="1"/>
</dbReference>
<reference evidence="13 14" key="1">
    <citation type="submission" date="2019-02" db="EMBL/GenBank/DDBJ databases">
        <authorList>
            <person name="Manzano-Marin A."/>
            <person name="Manzano-Marin A."/>
        </authorList>
    </citation>
    <scope>NUCLEOTIDE SEQUENCE [LARGE SCALE GENOMIC DNA]</scope>
    <source>
        <strain evidence="13 14">BuCisplendens/pseudotsugae</strain>
    </source>
</reference>
<dbReference type="GO" id="GO:0004401">
    <property type="term" value="F:histidinol-phosphatase activity"/>
    <property type="evidence" value="ECO:0007669"/>
    <property type="project" value="InterPro"/>
</dbReference>
<evidence type="ECO:0000256" key="6">
    <source>
        <dbReference type="ARBA" id="ARBA00022801"/>
    </source>
</evidence>
<accession>A0A451CWP4</accession>
<dbReference type="NCBIfam" id="TIGR01662">
    <property type="entry name" value="HAD-SF-IIIA"/>
    <property type="match status" value="1"/>
</dbReference>
<dbReference type="OrthoDB" id="9790411at2"/>
<dbReference type="EMBL" id="LR217692">
    <property type="protein sequence ID" value="VFP77643.1"/>
    <property type="molecule type" value="Genomic_DNA"/>
</dbReference>
<keyword evidence="5" id="KW-0479">Metal-binding</keyword>
<evidence type="ECO:0000256" key="9">
    <source>
        <dbReference type="ARBA" id="ARBA00023102"/>
    </source>
</evidence>
<dbReference type="NCBIfam" id="NF002111">
    <property type="entry name" value="PRK00951.2-1"/>
    <property type="match status" value="1"/>
</dbReference>
<evidence type="ECO:0000256" key="4">
    <source>
        <dbReference type="ARBA" id="ARBA00022605"/>
    </source>
</evidence>
<dbReference type="GO" id="GO:0046872">
    <property type="term" value="F:metal ion binding"/>
    <property type="evidence" value="ECO:0007669"/>
    <property type="project" value="UniProtKB-KW"/>
</dbReference>
<evidence type="ECO:0000256" key="3">
    <source>
        <dbReference type="ARBA" id="ARBA00022490"/>
    </source>
</evidence>
<dbReference type="UniPathway" id="UPA00031">
    <property type="reaction ID" value="UER00011"/>
</dbReference>
<dbReference type="InterPro" id="IPR006549">
    <property type="entry name" value="HAD-SF_hydro_IIIA"/>
</dbReference>
<dbReference type="InterPro" id="IPR005954">
    <property type="entry name" value="HisB_N"/>
</dbReference>
<evidence type="ECO:0000313" key="13">
    <source>
        <dbReference type="EMBL" id="VFP77643.1"/>
    </source>
</evidence>
<dbReference type="FunFam" id="3.30.230.40:FF:000001">
    <property type="entry name" value="Imidazoleglycerol-phosphate dehydratase HisB"/>
    <property type="match status" value="1"/>
</dbReference>
<evidence type="ECO:0000256" key="5">
    <source>
        <dbReference type="ARBA" id="ARBA00022723"/>
    </source>
</evidence>
<name>A0A451CWP4_9GAMM</name>
<comment type="catalytic activity">
    <reaction evidence="12">
        <text>D-erythro-1-(imidazol-4-yl)glycerol 3-phosphate = 3-(imidazol-4-yl)-2-oxopropyl phosphate + H2O</text>
        <dbReference type="Rhea" id="RHEA:11040"/>
        <dbReference type="ChEBI" id="CHEBI:15377"/>
        <dbReference type="ChEBI" id="CHEBI:57766"/>
        <dbReference type="ChEBI" id="CHEBI:58278"/>
        <dbReference type="EC" id="4.2.1.19"/>
    </reaction>
</comment>
<gene>
    <name evidence="12 13" type="primary">hisB</name>
    <name evidence="13" type="ORF">BUCISPPS3390_072</name>
</gene>
<evidence type="ECO:0000256" key="10">
    <source>
        <dbReference type="ARBA" id="ARBA00023239"/>
    </source>
</evidence>
<dbReference type="InterPro" id="IPR038494">
    <property type="entry name" value="IGPD_sf"/>
</dbReference>
<dbReference type="InterPro" id="IPR036412">
    <property type="entry name" value="HAD-like_sf"/>
</dbReference>
<dbReference type="EC" id="4.2.1.19" evidence="12"/>
<keyword evidence="3 12" id="KW-0963">Cytoplasm</keyword>
<dbReference type="Gene3D" id="3.40.50.1000">
    <property type="entry name" value="HAD superfamily/HAD-like"/>
    <property type="match status" value="1"/>
</dbReference>
<dbReference type="Pfam" id="PF00475">
    <property type="entry name" value="IGPD"/>
    <property type="match status" value="1"/>
</dbReference>
<dbReference type="InterPro" id="IPR020568">
    <property type="entry name" value="Ribosomal_Su5_D2-typ_SF"/>
</dbReference>
<dbReference type="InterPro" id="IPR006543">
    <property type="entry name" value="Histidinol-phos"/>
</dbReference>
<dbReference type="PANTHER" id="PTHR23133:SF2">
    <property type="entry name" value="IMIDAZOLEGLYCEROL-PHOSPHATE DEHYDRATASE"/>
    <property type="match status" value="1"/>
</dbReference>
<keyword evidence="11" id="KW-0511">Multifunctional enzyme</keyword>
<dbReference type="RefSeq" id="WP_154060690.1">
    <property type="nucleotide sequence ID" value="NZ_LR217692.1"/>
</dbReference>
<dbReference type="SUPFAM" id="SSF54211">
    <property type="entry name" value="Ribosomal protein S5 domain 2-like"/>
    <property type="match status" value="2"/>
</dbReference>
<comment type="subcellular location">
    <subcellularLocation>
        <location evidence="12">Cytoplasm</location>
    </subcellularLocation>
</comment>
<evidence type="ECO:0000256" key="8">
    <source>
        <dbReference type="ARBA" id="ARBA00022842"/>
    </source>
</evidence>
<dbReference type="NCBIfam" id="TIGR01656">
    <property type="entry name" value="Histidinol-ppas"/>
    <property type="match status" value="1"/>
</dbReference>
<evidence type="ECO:0000256" key="1">
    <source>
        <dbReference type="ARBA" id="ARBA00005047"/>
    </source>
</evidence>
<dbReference type="CDD" id="cd07914">
    <property type="entry name" value="IGPD"/>
    <property type="match status" value="1"/>
</dbReference>
<dbReference type="HAMAP" id="MF_00076">
    <property type="entry name" value="HisB"/>
    <property type="match status" value="1"/>
</dbReference>
<dbReference type="Gene3D" id="3.30.230.40">
    <property type="entry name" value="Imidazole glycerol phosphate dehydratase, domain 1"/>
    <property type="match status" value="2"/>
</dbReference>